<keyword evidence="2" id="KW-1185">Reference proteome</keyword>
<reference evidence="1 2" key="1">
    <citation type="journal article" date="2021" name="bioRxiv">
        <title>Chromosome-scale and haplotype-resolved genome assembly of a tetraploid potato cultivar.</title>
        <authorList>
            <person name="Sun H."/>
            <person name="Jiao W.-B."/>
            <person name="Krause K."/>
            <person name="Campoy J.A."/>
            <person name="Goel M."/>
            <person name="Folz-Donahue K."/>
            <person name="Kukat C."/>
            <person name="Huettel B."/>
            <person name="Schneeberger K."/>
        </authorList>
    </citation>
    <scope>NUCLEOTIDE SEQUENCE [LARGE SCALE GENOMIC DNA]</scope>
    <source>
        <strain evidence="1">SolTubOtavaFocal</strain>
        <tissue evidence="1">Leaves</tissue>
    </source>
</reference>
<sequence length="101" mass="11424">MDSREPRNLPRYTPMKIIVVRKKLLGSAANALPDIDPRVMSERFTLNRSQQLALITPITREEVHLAMKGINITSLKEKIMAIKGIDDNKCDGLNAFFSSNR</sequence>
<dbReference type="Proteomes" id="UP000826656">
    <property type="component" value="Unassembled WGS sequence"/>
</dbReference>
<evidence type="ECO:0000313" key="2">
    <source>
        <dbReference type="Proteomes" id="UP000826656"/>
    </source>
</evidence>
<name>A0ABQ7UG01_SOLTU</name>
<dbReference type="EMBL" id="JAIVGD010000019">
    <property type="protein sequence ID" value="KAH0747936.1"/>
    <property type="molecule type" value="Genomic_DNA"/>
</dbReference>
<gene>
    <name evidence="1" type="ORF">KY290_027168</name>
</gene>
<evidence type="ECO:0000313" key="1">
    <source>
        <dbReference type="EMBL" id="KAH0747936.1"/>
    </source>
</evidence>
<protein>
    <submittedName>
        <fullName evidence="1">Uncharacterized protein</fullName>
    </submittedName>
</protein>
<accession>A0ABQ7UG01</accession>
<proteinExistence type="predicted"/>
<comment type="caution">
    <text evidence="1">The sequence shown here is derived from an EMBL/GenBank/DDBJ whole genome shotgun (WGS) entry which is preliminary data.</text>
</comment>
<organism evidence="1 2">
    <name type="scientific">Solanum tuberosum</name>
    <name type="common">Potato</name>
    <dbReference type="NCBI Taxonomy" id="4113"/>
    <lineage>
        <taxon>Eukaryota</taxon>
        <taxon>Viridiplantae</taxon>
        <taxon>Streptophyta</taxon>
        <taxon>Embryophyta</taxon>
        <taxon>Tracheophyta</taxon>
        <taxon>Spermatophyta</taxon>
        <taxon>Magnoliopsida</taxon>
        <taxon>eudicotyledons</taxon>
        <taxon>Gunneridae</taxon>
        <taxon>Pentapetalae</taxon>
        <taxon>asterids</taxon>
        <taxon>lamiids</taxon>
        <taxon>Solanales</taxon>
        <taxon>Solanaceae</taxon>
        <taxon>Solanoideae</taxon>
        <taxon>Solaneae</taxon>
        <taxon>Solanum</taxon>
    </lineage>
</organism>